<dbReference type="PANTHER" id="PTHR12246">
    <property type="entry name" value="PALMITOYLTRANSFERASE ZDHHC16"/>
    <property type="match status" value="1"/>
</dbReference>
<name>A0ABZ1DA99_9TREE</name>
<evidence type="ECO:0000256" key="1">
    <source>
        <dbReference type="ARBA" id="ARBA00004141"/>
    </source>
</evidence>
<keyword evidence="13" id="KW-1185">Reference proteome</keyword>
<feature type="transmembrane region" description="Helical" evidence="10">
    <location>
        <begin position="198"/>
        <end position="217"/>
    </location>
</feature>
<feature type="transmembrane region" description="Helical" evidence="10">
    <location>
        <begin position="6"/>
        <end position="23"/>
    </location>
</feature>
<keyword evidence="3 10" id="KW-0812">Transmembrane</keyword>
<dbReference type="InterPro" id="IPR001594">
    <property type="entry name" value="Palmitoyltrfase_DHHC"/>
</dbReference>
<comment type="similarity">
    <text evidence="10">Belongs to the DHHC palmitoyltransferase family.</text>
</comment>
<dbReference type="EC" id="2.3.1.225" evidence="10"/>
<proteinExistence type="inferred from homology"/>
<evidence type="ECO:0000256" key="10">
    <source>
        <dbReference type="RuleBase" id="RU079119"/>
    </source>
</evidence>
<keyword evidence="7" id="KW-0449">Lipoprotein</keyword>
<keyword evidence="4 10" id="KW-1133">Transmembrane helix</keyword>
<feature type="transmembrane region" description="Helical" evidence="10">
    <location>
        <begin position="155"/>
        <end position="177"/>
    </location>
</feature>
<evidence type="ECO:0000313" key="13">
    <source>
        <dbReference type="Proteomes" id="UP001329825"/>
    </source>
</evidence>
<evidence type="ECO:0000256" key="9">
    <source>
        <dbReference type="ARBA" id="ARBA00048048"/>
    </source>
</evidence>
<sequence>MAGTAVWLLQQLIPPLLLTYFYFGWKITTFETPQIYRTLPTLLVGSITIVYLRLYFLSSTQSTPPYDPPPAIRNRKIIFQCLSPSEAKALRLANDAANQYDEEPMVERCHRDRCGGRWKPARTRHCSMCQRCRGGWDHHCPFFANCLTAQYMRSFLALLLYTPPTVLLLSLPLYKPLCNRAIAAYAFSRSSDEIRQYWWDWSYSWVIAGGPIGRYAGGMILGWRELDKMDNDKTLRLGVGLMIGFGVLLALVTTGLAFSTITLLVRGNLTIDKGRSTAHNQALHAIYKSKMSGRSIPPELEMNLKRFSDTRHFYVPFPESFQNNGKEGIVLPILDHERPYDHGWKKNLEIVLGKGWAWLLPWNAMQRGMGDEMFSWPIEEGVKNRLMEEAERIALEIQGDS</sequence>
<evidence type="ECO:0000256" key="4">
    <source>
        <dbReference type="ARBA" id="ARBA00022989"/>
    </source>
</evidence>
<keyword evidence="8 10" id="KW-0012">Acyltransferase</keyword>
<evidence type="ECO:0000256" key="6">
    <source>
        <dbReference type="ARBA" id="ARBA00023139"/>
    </source>
</evidence>
<dbReference type="Pfam" id="PF01529">
    <property type="entry name" value="DHHC"/>
    <property type="match status" value="1"/>
</dbReference>
<evidence type="ECO:0000256" key="3">
    <source>
        <dbReference type="ARBA" id="ARBA00022692"/>
    </source>
</evidence>
<dbReference type="GeneID" id="87959477"/>
<keyword evidence="6" id="KW-0564">Palmitate</keyword>
<feature type="transmembrane region" description="Helical" evidence="10">
    <location>
        <begin position="237"/>
        <end position="265"/>
    </location>
</feature>
<organism evidence="12 13">
    <name type="scientific">Kwoniella shivajii</name>
    <dbReference type="NCBI Taxonomy" id="564305"/>
    <lineage>
        <taxon>Eukaryota</taxon>
        <taxon>Fungi</taxon>
        <taxon>Dikarya</taxon>
        <taxon>Basidiomycota</taxon>
        <taxon>Agaricomycotina</taxon>
        <taxon>Tremellomycetes</taxon>
        <taxon>Tremellales</taxon>
        <taxon>Cryptococcaceae</taxon>
        <taxon>Kwoniella</taxon>
    </lineage>
</organism>
<feature type="transmembrane region" description="Helical" evidence="10">
    <location>
        <begin position="35"/>
        <end position="56"/>
    </location>
</feature>
<comment type="catalytic activity">
    <reaction evidence="9 10">
        <text>L-cysteinyl-[protein] + hexadecanoyl-CoA = S-hexadecanoyl-L-cysteinyl-[protein] + CoA</text>
        <dbReference type="Rhea" id="RHEA:36683"/>
        <dbReference type="Rhea" id="RHEA-COMP:10131"/>
        <dbReference type="Rhea" id="RHEA-COMP:11032"/>
        <dbReference type="ChEBI" id="CHEBI:29950"/>
        <dbReference type="ChEBI" id="CHEBI:57287"/>
        <dbReference type="ChEBI" id="CHEBI:57379"/>
        <dbReference type="ChEBI" id="CHEBI:74151"/>
        <dbReference type="EC" id="2.3.1.225"/>
    </reaction>
</comment>
<accession>A0ABZ1DA99</accession>
<evidence type="ECO:0000256" key="7">
    <source>
        <dbReference type="ARBA" id="ARBA00023288"/>
    </source>
</evidence>
<evidence type="ECO:0000256" key="5">
    <source>
        <dbReference type="ARBA" id="ARBA00023136"/>
    </source>
</evidence>
<protein>
    <recommendedName>
        <fullName evidence="10">Palmitoyltransferase</fullName>
        <ecNumber evidence="10">2.3.1.225</ecNumber>
    </recommendedName>
</protein>
<comment type="domain">
    <text evidence="10">The DHHC domain is required for palmitoyltransferase activity.</text>
</comment>
<keyword evidence="2 10" id="KW-0808">Transferase</keyword>
<evidence type="ECO:0000313" key="12">
    <source>
        <dbReference type="EMBL" id="WRT70349.1"/>
    </source>
</evidence>
<evidence type="ECO:0000259" key="11">
    <source>
        <dbReference type="Pfam" id="PF01529"/>
    </source>
</evidence>
<comment type="subcellular location">
    <subcellularLocation>
        <location evidence="1">Membrane</location>
        <topology evidence="1">Multi-pass membrane protein</topology>
    </subcellularLocation>
</comment>
<dbReference type="PROSITE" id="PS50216">
    <property type="entry name" value="DHHC"/>
    <property type="match status" value="1"/>
</dbReference>
<gene>
    <name evidence="12" type="ORF">IL334_007347</name>
</gene>
<evidence type="ECO:0000256" key="2">
    <source>
        <dbReference type="ARBA" id="ARBA00022679"/>
    </source>
</evidence>
<reference evidence="12 13" key="1">
    <citation type="submission" date="2024-01" db="EMBL/GenBank/DDBJ databases">
        <title>Comparative genomics of Cryptococcus and Kwoniella reveals pathogenesis evolution and contrasting modes of karyotype evolution via chromosome fusion or intercentromeric recombination.</title>
        <authorList>
            <person name="Coelho M.A."/>
            <person name="David-Palma M."/>
            <person name="Shea T."/>
            <person name="Bowers K."/>
            <person name="McGinley-Smith S."/>
            <person name="Mohammad A.W."/>
            <person name="Gnirke A."/>
            <person name="Yurkov A.M."/>
            <person name="Nowrousian M."/>
            <person name="Sun S."/>
            <person name="Cuomo C.A."/>
            <person name="Heitman J."/>
        </authorList>
    </citation>
    <scope>NUCLEOTIDE SEQUENCE [LARGE SCALE GENOMIC DNA]</scope>
    <source>
        <strain evidence="12">CBS 11374</strain>
    </source>
</reference>
<keyword evidence="5 10" id="KW-0472">Membrane</keyword>
<dbReference type="RefSeq" id="XP_062795088.1">
    <property type="nucleotide sequence ID" value="XM_062939037.1"/>
</dbReference>
<dbReference type="EMBL" id="CP141890">
    <property type="protein sequence ID" value="WRT70349.1"/>
    <property type="molecule type" value="Genomic_DNA"/>
</dbReference>
<feature type="domain" description="Palmitoyltransferase DHHC" evidence="11">
    <location>
        <begin position="117"/>
        <end position="171"/>
    </location>
</feature>
<evidence type="ECO:0000256" key="8">
    <source>
        <dbReference type="ARBA" id="ARBA00023315"/>
    </source>
</evidence>
<dbReference type="InterPro" id="IPR039859">
    <property type="entry name" value="PFA4/ZDH16/20/ERF2-like"/>
</dbReference>
<dbReference type="Proteomes" id="UP001329825">
    <property type="component" value="Chromosome 10"/>
</dbReference>